<name>A0AAJ4A2A6_9BACT</name>
<protein>
    <recommendedName>
        <fullName evidence="5">Acetyltransferase</fullName>
    </recommendedName>
</protein>
<dbReference type="PANTHER" id="PTHR36449:SF1">
    <property type="entry name" value="ACETYLTRANSFERASE"/>
    <property type="match status" value="1"/>
</dbReference>
<evidence type="ECO:0008006" key="5">
    <source>
        <dbReference type="Google" id="ProtNLM"/>
    </source>
</evidence>
<gene>
    <name evidence="3" type="ORF">FJR47_00965</name>
</gene>
<keyword evidence="4" id="KW-1185">Reference proteome</keyword>
<accession>A0AAJ4A2A6</accession>
<dbReference type="GO" id="GO:0016746">
    <property type="term" value="F:acyltransferase activity"/>
    <property type="evidence" value="ECO:0007669"/>
    <property type="project" value="UniProtKB-KW"/>
</dbReference>
<evidence type="ECO:0000313" key="4">
    <source>
        <dbReference type="Proteomes" id="UP000326061"/>
    </source>
</evidence>
<dbReference type="Gene3D" id="3.40.630.30">
    <property type="match status" value="1"/>
</dbReference>
<sequence length="192" mass="22145">MTRKQFDEAFSCFQLSEIISQSPSKRKTKQVLKTFSCSRNLDLQDFLHNKALTFEQHLRSRTYLYIDNETKEVAAYYTIAISVFFTDGISKEIIKLLDGYKDNIKTIPCFLIGQLGKSDKCEKSKTGEYMLADALDIIDNSHKNLGGRFILIDSVNNPKVLSFYEENSFLAIESDEKSESIKMIKPYFEELE</sequence>
<organism evidence="3 4">
    <name type="scientific">Sulfurimonas xiamenensis</name>
    <dbReference type="NCBI Taxonomy" id="2590021"/>
    <lineage>
        <taxon>Bacteria</taxon>
        <taxon>Pseudomonadati</taxon>
        <taxon>Campylobacterota</taxon>
        <taxon>Epsilonproteobacteria</taxon>
        <taxon>Campylobacterales</taxon>
        <taxon>Sulfurimonadaceae</taxon>
        <taxon>Sulfurimonas</taxon>
    </lineage>
</organism>
<dbReference type="Proteomes" id="UP000326061">
    <property type="component" value="Chromosome"/>
</dbReference>
<reference evidence="4" key="1">
    <citation type="submission" date="2019-06" db="EMBL/GenBank/DDBJ databases">
        <title>Sulfurimonas gotlandica sp. nov., a chemoautotrophic and psychrotolerant epsilonproteobacterium isolated from a pelagic redoxcline, and an emended description of the genus Sulfurimonas.</title>
        <authorList>
            <person name="Wang S."/>
            <person name="Jiang L."/>
            <person name="Shao Z."/>
        </authorList>
    </citation>
    <scope>NUCLEOTIDE SEQUENCE [LARGE SCALE GENOMIC DNA]</scope>
    <source>
        <strain evidence="4">1-1N</strain>
    </source>
</reference>
<keyword evidence="2" id="KW-0012">Acyltransferase</keyword>
<dbReference type="RefSeq" id="WP_152298630.1">
    <property type="nucleotide sequence ID" value="NZ_CP041166.1"/>
</dbReference>
<proteinExistence type="predicted"/>
<dbReference type="AlphaFoldDB" id="A0AAJ4A2A6"/>
<evidence type="ECO:0000256" key="1">
    <source>
        <dbReference type="ARBA" id="ARBA00022679"/>
    </source>
</evidence>
<dbReference type="EMBL" id="CP041166">
    <property type="protein sequence ID" value="QFR42559.1"/>
    <property type="molecule type" value="Genomic_DNA"/>
</dbReference>
<keyword evidence="1" id="KW-0808">Transferase</keyword>
<dbReference type="PANTHER" id="PTHR36449">
    <property type="entry name" value="ACETYLTRANSFERASE-RELATED"/>
    <property type="match status" value="1"/>
</dbReference>
<evidence type="ECO:0000313" key="3">
    <source>
        <dbReference type="EMBL" id="QFR42559.1"/>
    </source>
</evidence>
<dbReference type="KEGG" id="suln:FJR47_00965"/>
<evidence type="ECO:0000256" key="2">
    <source>
        <dbReference type="ARBA" id="ARBA00023315"/>
    </source>
</evidence>